<comment type="caution">
    <text evidence="2">The sequence shown here is derived from an EMBL/GenBank/DDBJ whole genome shotgun (WGS) entry which is preliminary data.</text>
</comment>
<feature type="signal peptide" evidence="1">
    <location>
        <begin position="1"/>
        <end position="19"/>
    </location>
</feature>
<dbReference type="AlphaFoldDB" id="A0A2T3J4I1"/>
<evidence type="ECO:0000256" key="1">
    <source>
        <dbReference type="SAM" id="SignalP"/>
    </source>
</evidence>
<dbReference type="OrthoDB" id="6402771at2"/>
<keyword evidence="3" id="KW-1185">Reference proteome</keyword>
<protein>
    <recommendedName>
        <fullName evidence="4">Lipoprotein</fullName>
    </recommendedName>
</protein>
<feature type="chain" id="PRO_5015457034" description="Lipoprotein" evidence="1">
    <location>
        <begin position="20"/>
        <end position="181"/>
    </location>
</feature>
<evidence type="ECO:0000313" key="2">
    <source>
        <dbReference type="EMBL" id="PSU36205.1"/>
    </source>
</evidence>
<evidence type="ECO:0000313" key="3">
    <source>
        <dbReference type="Proteomes" id="UP000241222"/>
    </source>
</evidence>
<accession>A0A2T3J4I1</accession>
<evidence type="ECO:0008006" key="4">
    <source>
        <dbReference type="Google" id="ProtNLM"/>
    </source>
</evidence>
<keyword evidence="1" id="KW-0732">Signal</keyword>
<organism evidence="2 3">
    <name type="scientific">Photobacterium lutimaris</name>
    <dbReference type="NCBI Taxonomy" id="388278"/>
    <lineage>
        <taxon>Bacteria</taxon>
        <taxon>Pseudomonadati</taxon>
        <taxon>Pseudomonadota</taxon>
        <taxon>Gammaproteobacteria</taxon>
        <taxon>Vibrionales</taxon>
        <taxon>Vibrionaceae</taxon>
        <taxon>Photobacterium</taxon>
    </lineage>
</organism>
<sequence length="181" mass="19891">MKKIAILALSALSIAGCQSTPELNPIPANVQSTLLNQWVTTEVCYNNGFYSLEEHTSYQSAINYNLGTWKINQASIDTELIGIRSVVNQNIANGADVKGTCHYQKPVLVRTLNEAQSHYNQVQTNQQRAHEIQKAKASAPRTESSISSFGGTVNCKKIGAFIQPEIKTFQGMMCPIGWFPA</sequence>
<name>A0A2T3J4I1_9GAMM</name>
<dbReference type="PROSITE" id="PS51257">
    <property type="entry name" value="PROKAR_LIPOPROTEIN"/>
    <property type="match status" value="1"/>
</dbReference>
<dbReference type="EMBL" id="PYMH01000001">
    <property type="protein sequence ID" value="PSU36205.1"/>
    <property type="molecule type" value="Genomic_DNA"/>
</dbReference>
<proteinExistence type="predicted"/>
<dbReference type="RefSeq" id="WP_107347559.1">
    <property type="nucleotide sequence ID" value="NZ_PYMH01000001.1"/>
</dbReference>
<dbReference type="Proteomes" id="UP000241222">
    <property type="component" value="Unassembled WGS sequence"/>
</dbReference>
<gene>
    <name evidence="2" type="ORF">C9I99_04180</name>
</gene>
<reference evidence="2 3" key="1">
    <citation type="submission" date="2018-03" db="EMBL/GenBank/DDBJ databases">
        <title>Whole genome sequencing of Histamine producing bacteria.</title>
        <authorList>
            <person name="Butler K."/>
        </authorList>
    </citation>
    <scope>NUCLEOTIDE SEQUENCE [LARGE SCALE GENOMIC DNA]</scope>
    <source>
        <strain evidence="2 3">JCM 13586</strain>
    </source>
</reference>